<feature type="compositionally biased region" description="Polar residues" evidence="1">
    <location>
        <begin position="758"/>
        <end position="782"/>
    </location>
</feature>
<accession>A0A1K0H5P4</accession>
<dbReference type="EMBL" id="ULHB01000016">
    <property type="protein sequence ID" value="SYW76197.1"/>
    <property type="molecule type" value="Genomic_DNA"/>
</dbReference>
<feature type="compositionally biased region" description="Polar residues" evidence="1">
    <location>
        <begin position="470"/>
        <end position="501"/>
    </location>
</feature>
<feature type="compositionally biased region" description="Basic and acidic residues" evidence="1">
    <location>
        <begin position="1403"/>
        <end position="1412"/>
    </location>
</feature>
<feature type="compositionally biased region" description="Low complexity" evidence="1">
    <location>
        <begin position="11"/>
        <end position="26"/>
    </location>
</feature>
<feature type="region of interest" description="Disordered" evidence="1">
    <location>
        <begin position="555"/>
        <end position="739"/>
    </location>
</feature>
<sequence>MQHAMGRRSDPSSSSTQSSASQIPASLGIATPANQKRSLSERLGLSSSASSSSLSSQRKPSDGLQFCNADSTPRRNAAECGSFPSIPSWGPQTHNSFSNPLNGLSVSSSMGSLRSASASSSSRNFLVPIGATGARQKLSIANASQRRRLAASDDARASIQGSHSPQPNKLRLQRSQSDFHNLAPSAQQGSYDRGVSSSSTVSNFASSRASASSNASQATLPTNATSTELMQQAAMQRLSSQRILPNLKTRSVSEKVMPAQNSPSRSPIPPAASISPSVERDQSFASTFQTQPAPAIAARRLDSSASIDVPSNVPTALASRANTVIVPDRTASSLKPAHAHFPPPPRVVDEPRPDLSPLLDSNGINVDSSIASRPLTIAETYKRAMLERDAQRARTAARAAPTPQTDTPAPTPPPQAPAPASASASVPTAASTTATATATATVTATPTTSAPTLDLNLPTSSFFYDDDNSAASSSLTAQPNQLATNGASASLRSRDPYSNLNDAPKAPASPVSDENRRRMAALASTSPQKGGANLPSLQRSYDEAMAIQDRIRMGVTDEPEFGGLFDGSSPPKVRRSKEESKAGRSYLALRDEEEDTADRQLKRSPKPDTAASASTSTSTASRGQVQKPRQVEAAAIAKSAPIPPAAAVMPQTPPGDKSFVQLSTPDDDRSTPKNEPNSFDLTPSPKIEPSTAPAVALAAQELERPSLPRESSLQTFRSPPNKLESQPGPREEAALQAGASAAITTSPLLAVSQMNATATNNDRSPDLSSPISNGERTVQSSEDLSDANRWKRSQDVLAAFSPAQQSRFSEASTDFSDSRAPTRNENRYSGRASSVSSNDGLEEESSDGHMLPTSAWQEVENAHRRFHDKNSGAAADRGHLLRAVLLPFLALEAETASVEAVGSGVYVKGKARRALFFDWIRSLLLELQHVQTSADRGAILESIACIIESRNFSASILSTDPEDEARFSSVFGHILSYAMGELNKKGVYQNTLIFSGRLLAVAFFRVNGVASKLLRALPVNRFALERVAREFEWQRKRPTDFQKFANRFPATLRQLCYKDSREYLKMLDSESIAGASNGSDSGAQEDDRFLVRQPEVEVEMSGNWLRRWQSDDSELFFSFCRSYHRQLASLYASSKSLESVSKYFFGGPGYAHLATCVHQKCLALVHRVILSVTTLSSQKNFNPAGETANVLSGSTAGKPRILEAANRRCTAIVVDIVRAPAGTNMIFAPMLGLHIKALIKRTSLYDVQGVFCLLDWLDGVISHMDSNDLINEGLIDVSFIITTIGMLLENADHALALMRTIAFCYANFGVLTATTENRIYFCEQILLKPTVFHKLFLSWSFTIRAYYLHLLVFRLARIRDFPPPRDDPGGRTALRVVRLFNQRLEALRNRHDSLSPEIDSSSDDTKSEDSKSRKSGILTFVSTIKRASTDGDFTSEGSAEGRAKAEKIMGMTAVDGRSATSSPAVKPESGKKVSHSKTKSWLKAFGRSSSSNKLSDKAKRGESHLQVGVFSPTSGKVMSATESDDDSKTIGSARTTPRTSFESTSSDAMSDVSTLAGSVRGNAGGRSSKNGAGFEFDIKQQTASQQQQQQQQSRASSQASKNAANSAVLSLAHDAGIAKDTVFDLQSTHAHPPPTPGRTPQSPRISKAFSRRASMLPGPASELVASMMEGEEEEVPPVPDLPADTFGLGLSGMNGGLGASNSADVYDESLHIYAVQSLREYEQTVQEHDEFFASLPEEQSAQVPRLPVNWPAMWSSTGE</sequence>
<feature type="region of interest" description="Disordered" evidence="1">
    <location>
        <begin position="145"/>
        <end position="170"/>
    </location>
</feature>
<dbReference type="EMBL" id="LT558121">
    <property type="protein sequence ID" value="SAM81632.1"/>
    <property type="molecule type" value="Genomic_DNA"/>
</dbReference>
<reference evidence="4" key="2">
    <citation type="submission" date="2016-04" db="EMBL/GenBank/DDBJ databases">
        <authorList>
            <person name="Guldener U."/>
            <person name="Guldener U."/>
        </authorList>
    </citation>
    <scope>NUCLEOTIDE SEQUENCE [LARGE SCALE GENOMIC DNA]</scope>
    <source>
        <strain evidence="4">UB2112</strain>
    </source>
</reference>
<feature type="region of interest" description="Disordered" evidence="1">
    <location>
        <begin position="758"/>
        <end position="788"/>
    </location>
</feature>
<reference evidence="3" key="3">
    <citation type="submission" date="2018-08" db="EMBL/GenBank/DDBJ databases">
        <authorList>
            <person name="Guldener U."/>
        </authorList>
    </citation>
    <scope>NUCLEOTIDE SEQUENCE</scope>
    <source>
        <strain evidence="3">UB2</strain>
    </source>
</reference>
<keyword evidence="5" id="KW-1185">Reference proteome</keyword>
<gene>
    <name evidence="3" type="ORF">UBRO2_01268</name>
    <name evidence="2" type="ORF">UBRO_03279</name>
</gene>
<feature type="compositionally biased region" description="Basic and acidic residues" evidence="1">
    <location>
        <begin position="816"/>
        <end position="828"/>
    </location>
</feature>
<evidence type="ECO:0000313" key="2">
    <source>
        <dbReference type="EMBL" id="SAM81632.1"/>
    </source>
</evidence>
<feature type="compositionally biased region" description="Polar residues" evidence="1">
    <location>
        <begin position="159"/>
        <end position="170"/>
    </location>
</feature>
<proteinExistence type="predicted"/>
<feature type="compositionally biased region" description="Polar residues" evidence="1">
    <location>
        <begin position="1529"/>
        <end position="1556"/>
    </location>
</feature>
<dbReference type="InterPro" id="IPR013887">
    <property type="entry name" value="UPF0592"/>
</dbReference>
<protein>
    <submittedName>
        <fullName evidence="2">Uncharacterized protein</fullName>
    </submittedName>
</protein>
<evidence type="ECO:0000256" key="1">
    <source>
        <dbReference type="SAM" id="MobiDB-lite"/>
    </source>
</evidence>
<dbReference type="OrthoDB" id="296767at2759"/>
<name>A0A1K0H5P4_9BASI</name>
<feature type="region of interest" description="Disordered" evidence="1">
    <location>
        <begin position="1"/>
        <end position="100"/>
    </location>
</feature>
<feature type="region of interest" description="Disordered" evidence="1">
    <location>
        <begin position="1391"/>
        <end position="1413"/>
    </location>
</feature>
<feature type="region of interest" description="Disordered" evidence="1">
    <location>
        <begin position="1453"/>
        <end position="1601"/>
    </location>
</feature>
<evidence type="ECO:0000313" key="3">
    <source>
        <dbReference type="EMBL" id="SYW76197.1"/>
    </source>
</evidence>
<feature type="compositionally biased region" description="Low complexity" evidence="1">
    <location>
        <begin position="393"/>
        <end position="408"/>
    </location>
</feature>
<reference evidence="2" key="1">
    <citation type="submission" date="2016-04" db="EMBL/GenBank/DDBJ databases">
        <authorList>
            <person name="Evans L.H."/>
            <person name="Alamgir A."/>
            <person name="Owens N."/>
            <person name="Weber N.D."/>
            <person name="Virtaneva K."/>
            <person name="Barbian K."/>
            <person name="Babar A."/>
            <person name="Rosenke K."/>
        </authorList>
    </citation>
    <scope>NUCLEOTIDE SEQUENCE</scope>
    <source>
        <strain evidence="2">UB2112</strain>
    </source>
</reference>
<feature type="compositionally biased region" description="Polar residues" evidence="1">
    <location>
        <begin position="90"/>
        <end position="100"/>
    </location>
</feature>
<dbReference type="Pfam" id="PF08578">
    <property type="entry name" value="DUF1765"/>
    <property type="match status" value="1"/>
</dbReference>
<feature type="region of interest" description="Disordered" evidence="1">
    <location>
        <begin position="389"/>
        <end position="455"/>
    </location>
</feature>
<feature type="region of interest" description="Disordered" evidence="1">
    <location>
        <begin position="334"/>
        <end position="353"/>
    </location>
</feature>
<dbReference type="Proteomes" id="UP000658997">
    <property type="component" value="Unassembled WGS sequence"/>
</dbReference>
<dbReference type="PANTHER" id="PTHR37988:SF1">
    <property type="entry name" value="UPF0592 MEMBRANE PROTEIN C7D4.03C"/>
    <property type="match status" value="1"/>
</dbReference>
<feature type="compositionally biased region" description="Low complexity" evidence="1">
    <location>
        <begin position="609"/>
        <end position="621"/>
    </location>
</feature>
<feature type="region of interest" description="Disordered" evidence="1">
    <location>
        <begin position="470"/>
        <end position="517"/>
    </location>
</feature>
<feature type="compositionally biased region" description="Low complexity" evidence="1">
    <location>
        <begin position="41"/>
        <end position="56"/>
    </location>
</feature>
<dbReference type="Proteomes" id="UP000179920">
    <property type="component" value="Chromosome V"/>
</dbReference>
<dbReference type="PANTHER" id="PTHR37988">
    <property type="entry name" value="UPF0592 MEMBRANE PROTEIN C7D4.03C"/>
    <property type="match status" value="1"/>
</dbReference>
<feature type="region of interest" description="Disordered" evidence="1">
    <location>
        <begin position="801"/>
        <end position="850"/>
    </location>
</feature>
<feature type="compositionally biased region" description="Low complexity" evidence="1">
    <location>
        <begin position="418"/>
        <end position="452"/>
    </location>
</feature>
<evidence type="ECO:0000313" key="4">
    <source>
        <dbReference type="Proteomes" id="UP000179920"/>
    </source>
</evidence>
<evidence type="ECO:0000313" key="5">
    <source>
        <dbReference type="Proteomes" id="UP000658997"/>
    </source>
</evidence>
<organism evidence="2 4">
    <name type="scientific">Ustilago bromivora</name>
    <dbReference type="NCBI Taxonomy" id="307758"/>
    <lineage>
        <taxon>Eukaryota</taxon>
        <taxon>Fungi</taxon>
        <taxon>Dikarya</taxon>
        <taxon>Basidiomycota</taxon>
        <taxon>Ustilaginomycotina</taxon>
        <taxon>Ustilaginomycetes</taxon>
        <taxon>Ustilaginales</taxon>
        <taxon>Ustilaginaceae</taxon>
        <taxon>Ustilago</taxon>
    </lineage>
</organism>
<feature type="region of interest" description="Disordered" evidence="1">
    <location>
        <begin position="241"/>
        <end position="275"/>
    </location>
</feature>
<feature type="compositionally biased region" description="Low complexity" evidence="1">
    <location>
        <begin position="1580"/>
        <end position="1601"/>
    </location>
</feature>
<feature type="compositionally biased region" description="Basic and acidic residues" evidence="1">
    <location>
        <begin position="1494"/>
        <end position="1503"/>
    </location>
</feature>
<feature type="compositionally biased region" description="Polar residues" evidence="1">
    <location>
        <begin position="709"/>
        <end position="718"/>
    </location>
</feature>
<feature type="compositionally biased region" description="Polar residues" evidence="1">
    <location>
        <begin position="802"/>
        <end position="815"/>
    </location>
</feature>